<reference evidence="1 2" key="1">
    <citation type="journal article" date="2011" name="J. Bacteriol.">
        <title>Complete genome sequence of Mycoplasma haemofelis, a hemotropic mycoplasma.</title>
        <authorList>
            <person name="Barker E.N."/>
            <person name="Helps C.R."/>
            <person name="Peters I.R."/>
            <person name="Darby A.C."/>
            <person name="Radford A.D."/>
            <person name="Tasker S."/>
        </authorList>
    </citation>
    <scope>NUCLEOTIDE SEQUENCE [LARGE SCALE GENOMIC DNA]</scope>
    <source>
        <strain evidence="1 2">Langford 1</strain>
    </source>
</reference>
<protein>
    <submittedName>
        <fullName evidence="1">Uncharacterized protein</fullName>
    </submittedName>
</protein>
<evidence type="ECO:0000313" key="2">
    <source>
        <dbReference type="Proteomes" id="UP000008637"/>
    </source>
</evidence>
<dbReference type="EMBL" id="FR773153">
    <property type="protein sequence ID" value="CBY92584.1"/>
    <property type="molecule type" value="Genomic_DNA"/>
</dbReference>
<dbReference type="KEGG" id="mha:HF1_05760"/>
<dbReference type="OrthoDB" id="9840487at2"/>
<dbReference type="Proteomes" id="UP000008637">
    <property type="component" value="Chromosome"/>
</dbReference>
<organism evidence="1 2">
    <name type="scientific">Mycoplasma haemofelis (strain Langford 1)</name>
    <name type="common">Haemobartonella felis</name>
    <dbReference type="NCBI Taxonomy" id="941640"/>
    <lineage>
        <taxon>Bacteria</taxon>
        <taxon>Bacillati</taxon>
        <taxon>Mycoplasmatota</taxon>
        <taxon>Mollicutes</taxon>
        <taxon>Mycoplasmataceae</taxon>
        <taxon>Mycoplasma</taxon>
    </lineage>
</organism>
<evidence type="ECO:0000313" key="1">
    <source>
        <dbReference type="EMBL" id="CBY92584.1"/>
    </source>
</evidence>
<accession>E8ZHG3</accession>
<dbReference type="AlphaFoldDB" id="E8ZHG3"/>
<dbReference type="HOGENOM" id="CLU_2143084_0_0_14"/>
<proteinExistence type="predicted"/>
<name>E8ZHG3_MYCHL</name>
<keyword evidence="2" id="KW-1185">Reference proteome</keyword>
<sequence>MAIKASVKRYLFGAAGASTVAAGTSYYFLNSEEQEEKIDRSTALNRIKSSGKSDWSKTVSEIQKVPEDQLPEGLRAAKSVSQNAENWARLFCEEAEYDMKDSDIKDYLKYCT</sequence>
<gene>
    <name evidence="1" type="ordered locus">HF1_05760</name>
</gene>